<comment type="subcellular location">
    <subcellularLocation>
        <location evidence="1">Endoplasmic reticulum membrane</location>
        <topology evidence="1">Multi-pass membrane protein</topology>
    </subcellularLocation>
</comment>
<dbReference type="GeneID" id="9590060"/>
<gene>
    <name evidence="9" type="ORF">SCHCODRAFT_80754</name>
</gene>
<evidence type="ECO:0000256" key="5">
    <source>
        <dbReference type="ARBA" id="ARBA00023098"/>
    </source>
</evidence>
<dbReference type="PANTHER" id="PTHR21212">
    <property type="entry name" value="BERNARDINELLI-SEIP CONGENITAL LIPODYSTROPHY 2 HOMOLOG BSCL2 PROTEIN"/>
    <property type="match status" value="1"/>
</dbReference>
<organism evidence="10">
    <name type="scientific">Schizophyllum commune (strain H4-8 / FGSC 9210)</name>
    <name type="common">Split gill fungus</name>
    <dbReference type="NCBI Taxonomy" id="578458"/>
    <lineage>
        <taxon>Eukaryota</taxon>
        <taxon>Fungi</taxon>
        <taxon>Dikarya</taxon>
        <taxon>Basidiomycota</taxon>
        <taxon>Agaricomycotina</taxon>
        <taxon>Agaricomycetes</taxon>
        <taxon>Agaricomycetidae</taxon>
        <taxon>Agaricales</taxon>
        <taxon>Schizophyllaceae</taxon>
        <taxon>Schizophyllum</taxon>
    </lineage>
</organism>
<evidence type="ECO:0000256" key="2">
    <source>
        <dbReference type="ARBA" id="ARBA00022692"/>
    </source>
</evidence>
<dbReference type="HOGENOM" id="CLU_064559_0_0_1"/>
<dbReference type="PANTHER" id="PTHR21212:SF0">
    <property type="entry name" value="SEIPIN"/>
    <property type="match status" value="1"/>
</dbReference>
<dbReference type="GO" id="GO:0006629">
    <property type="term" value="P:lipid metabolic process"/>
    <property type="evidence" value="ECO:0007669"/>
    <property type="project" value="UniProtKB-KW"/>
</dbReference>
<name>D8PPN2_SCHCM</name>
<sequence>MTLASSLVSTGLETLRPFSPQLIPLLICTLLIPIVVFFSLASGLLVWKSLAVGWEVPLYLQYGDGVQPYAQAQIPSLVSSQPYDISLQLVVPASPSNLALGNFMTELALTTPSNGTVLSVRRPAIATPPRSFFLFPTSLTTEISVPLLAAFTPGLTDLIASVTIGRKDNWRSIGAGEGRELSVLSATLKGTVVHQGVRGLLTRFPFALSCAAAGAFFLTCMAVVAACLLPVALSGPLDIAPPSPPTKPSPPARPPSQKALPDSETDSSSDDDFPSPRRRLSRRTSREVKHEAPITTIKDEPESSSTPLRRRRSKIADLGSQSEGSS</sequence>
<evidence type="ECO:0000313" key="10">
    <source>
        <dbReference type="Proteomes" id="UP000007431"/>
    </source>
</evidence>
<keyword evidence="10" id="KW-1185">Reference proteome</keyword>
<dbReference type="Pfam" id="PF06775">
    <property type="entry name" value="Seipin"/>
    <property type="match status" value="1"/>
</dbReference>
<evidence type="ECO:0000313" key="9">
    <source>
        <dbReference type="EMBL" id="EFJ03677.1"/>
    </source>
</evidence>
<feature type="compositionally biased region" description="Basic and acidic residues" evidence="7">
    <location>
        <begin position="284"/>
        <end position="301"/>
    </location>
</feature>
<keyword evidence="2 8" id="KW-0812">Transmembrane</keyword>
<dbReference type="InParanoid" id="D8PPN2"/>
<keyword evidence="3" id="KW-0256">Endoplasmic reticulum</keyword>
<dbReference type="eggNOG" id="KOG4200">
    <property type="taxonomic scope" value="Eukaryota"/>
</dbReference>
<keyword evidence="5" id="KW-0443">Lipid metabolism</keyword>
<protein>
    <submittedName>
        <fullName evidence="9">Expressed protein</fullName>
    </submittedName>
</protein>
<keyword evidence="6 8" id="KW-0472">Membrane</keyword>
<evidence type="ECO:0000256" key="3">
    <source>
        <dbReference type="ARBA" id="ARBA00022824"/>
    </source>
</evidence>
<dbReference type="GO" id="GO:0140042">
    <property type="term" value="P:lipid droplet formation"/>
    <property type="evidence" value="ECO:0007669"/>
    <property type="project" value="UniProtKB-ARBA"/>
</dbReference>
<feature type="compositionally biased region" description="Pro residues" evidence="7">
    <location>
        <begin position="240"/>
        <end position="254"/>
    </location>
</feature>
<accession>D8PPN2</accession>
<dbReference type="RefSeq" id="XP_003038579.1">
    <property type="nucleotide sequence ID" value="XM_003038533.1"/>
</dbReference>
<dbReference type="OMA" id="MPAVEWH"/>
<feature type="compositionally biased region" description="Acidic residues" evidence="7">
    <location>
        <begin position="263"/>
        <end position="273"/>
    </location>
</feature>
<evidence type="ECO:0000256" key="1">
    <source>
        <dbReference type="ARBA" id="ARBA00004477"/>
    </source>
</evidence>
<dbReference type="AlphaFoldDB" id="D8PPN2"/>
<evidence type="ECO:0000256" key="4">
    <source>
        <dbReference type="ARBA" id="ARBA00022989"/>
    </source>
</evidence>
<dbReference type="InterPro" id="IPR009617">
    <property type="entry name" value="Seipin"/>
</dbReference>
<dbReference type="OrthoDB" id="3990054at2759"/>
<feature type="transmembrane region" description="Helical" evidence="8">
    <location>
        <begin position="206"/>
        <end position="233"/>
    </location>
</feature>
<dbReference type="STRING" id="578458.D8PPN2"/>
<dbReference type="GO" id="GO:0005789">
    <property type="term" value="C:endoplasmic reticulum membrane"/>
    <property type="evidence" value="ECO:0007669"/>
    <property type="project" value="UniProtKB-SubCell"/>
</dbReference>
<evidence type="ECO:0000256" key="6">
    <source>
        <dbReference type="ARBA" id="ARBA00023136"/>
    </source>
</evidence>
<dbReference type="VEuPathDB" id="FungiDB:SCHCODRAFT_02611892"/>
<dbReference type="Proteomes" id="UP000007431">
    <property type="component" value="Unassembled WGS sequence"/>
</dbReference>
<dbReference type="EMBL" id="GL377302">
    <property type="protein sequence ID" value="EFJ03677.1"/>
    <property type="molecule type" value="Genomic_DNA"/>
</dbReference>
<evidence type="ECO:0000256" key="8">
    <source>
        <dbReference type="SAM" id="Phobius"/>
    </source>
</evidence>
<feature type="transmembrane region" description="Helical" evidence="8">
    <location>
        <begin position="22"/>
        <end position="47"/>
    </location>
</feature>
<reference evidence="9 10" key="1">
    <citation type="journal article" date="2010" name="Nat. Biotechnol.">
        <title>Genome sequence of the model mushroom Schizophyllum commune.</title>
        <authorList>
            <person name="Ohm R.A."/>
            <person name="de Jong J.F."/>
            <person name="Lugones L.G."/>
            <person name="Aerts A."/>
            <person name="Kothe E."/>
            <person name="Stajich J.E."/>
            <person name="de Vries R.P."/>
            <person name="Record E."/>
            <person name="Levasseur A."/>
            <person name="Baker S.E."/>
            <person name="Bartholomew K.A."/>
            <person name="Coutinho P.M."/>
            <person name="Erdmann S."/>
            <person name="Fowler T.J."/>
            <person name="Gathman A.C."/>
            <person name="Lombard V."/>
            <person name="Henrissat B."/>
            <person name="Knabe N."/>
            <person name="Kuees U."/>
            <person name="Lilly W.W."/>
            <person name="Lindquist E."/>
            <person name="Lucas S."/>
            <person name="Magnuson J.K."/>
            <person name="Piumi F."/>
            <person name="Raudaskoski M."/>
            <person name="Salamov A."/>
            <person name="Schmutz J."/>
            <person name="Schwarze F.W.M.R."/>
            <person name="vanKuyk P.A."/>
            <person name="Horton J.S."/>
            <person name="Grigoriev I.V."/>
            <person name="Woesten H.A.B."/>
        </authorList>
    </citation>
    <scope>NUCLEOTIDE SEQUENCE [LARGE SCALE GENOMIC DNA]</scope>
    <source>
        <strain evidence="10">H4-8 / FGSC 9210</strain>
    </source>
</reference>
<dbReference type="CDD" id="cd23995">
    <property type="entry name" value="Seipin_BSCL2_like"/>
    <property type="match status" value="1"/>
</dbReference>
<feature type="region of interest" description="Disordered" evidence="7">
    <location>
        <begin position="240"/>
        <end position="326"/>
    </location>
</feature>
<keyword evidence="4 8" id="KW-1133">Transmembrane helix</keyword>
<proteinExistence type="predicted"/>
<evidence type="ECO:0000256" key="7">
    <source>
        <dbReference type="SAM" id="MobiDB-lite"/>
    </source>
</evidence>
<dbReference type="KEGG" id="scm:SCHCO_02611892"/>